<evidence type="ECO:0000256" key="1">
    <source>
        <dbReference type="SAM" id="Phobius"/>
    </source>
</evidence>
<feature type="transmembrane region" description="Helical" evidence="1">
    <location>
        <begin position="179"/>
        <end position="201"/>
    </location>
</feature>
<name>A0A7S2REF2_9STRA</name>
<feature type="transmembrane region" description="Helical" evidence="1">
    <location>
        <begin position="70"/>
        <end position="91"/>
    </location>
</feature>
<gene>
    <name evidence="2" type="ORF">QSP1433_LOCUS2568</name>
    <name evidence="3" type="ORF">QSP1433_LOCUS2569</name>
</gene>
<protein>
    <submittedName>
        <fullName evidence="3">Uncharacterized protein</fullName>
    </submittedName>
</protein>
<keyword evidence="1" id="KW-1133">Transmembrane helix</keyword>
<feature type="transmembrane region" description="Helical" evidence="1">
    <location>
        <begin position="111"/>
        <end position="132"/>
    </location>
</feature>
<evidence type="ECO:0000313" key="2">
    <source>
        <dbReference type="EMBL" id="CAD9668737.1"/>
    </source>
</evidence>
<keyword evidence="1" id="KW-0472">Membrane</keyword>
<sequence length="332" mass="37728">MEGNHSKCPEGWSNVGDFRNLDQGKCRINTTIIFLLWMLDLCLVCGLLPVVPILVMRANRAGRLTRRNQIFYSSVVVCFLSDITLATIRILPDYHAYMISTHWLPGLLNGIYYAAFCLAVVIFLIKYIEYIIVATNGDSFMASDINHRYLHRVYAALCFCILISTIPPFFQLGCEKSCALWTGIYMITGAITYGTTVLLVLPKVFSFISADMEMIEENLSDSSRINSFGGNSETEVDQKVDLIRTKRKAMWTLLNVAKALVVPFCFMAVIPFVEELYQFLPYVVPWLHISIALNIAIGFKTIWLVTRRTSYLRKKRKARSTIRSKSKRVAPG</sequence>
<organism evidence="3">
    <name type="scientific">Mucochytrium quahogii</name>
    <dbReference type="NCBI Taxonomy" id="96639"/>
    <lineage>
        <taxon>Eukaryota</taxon>
        <taxon>Sar</taxon>
        <taxon>Stramenopiles</taxon>
        <taxon>Bigyra</taxon>
        <taxon>Labyrinthulomycetes</taxon>
        <taxon>Thraustochytrida</taxon>
        <taxon>Thraustochytriidae</taxon>
        <taxon>Mucochytrium</taxon>
    </lineage>
</organism>
<feature type="transmembrane region" description="Helical" evidence="1">
    <location>
        <begin position="32"/>
        <end position="58"/>
    </location>
</feature>
<reference evidence="3" key="1">
    <citation type="submission" date="2021-01" db="EMBL/GenBank/DDBJ databases">
        <authorList>
            <person name="Corre E."/>
            <person name="Pelletier E."/>
            <person name="Niang G."/>
            <person name="Scheremetjew M."/>
            <person name="Finn R."/>
            <person name="Kale V."/>
            <person name="Holt S."/>
            <person name="Cochrane G."/>
            <person name="Meng A."/>
            <person name="Brown T."/>
            <person name="Cohen L."/>
        </authorList>
    </citation>
    <scope>NUCLEOTIDE SEQUENCE</scope>
    <source>
        <strain evidence="3">NY070348D</strain>
    </source>
</reference>
<proteinExistence type="predicted"/>
<feature type="transmembrane region" description="Helical" evidence="1">
    <location>
        <begin position="285"/>
        <end position="306"/>
    </location>
</feature>
<keyword evidence="1" id="KW-0812">Transmembrane</keyword>
<feature type="transmembrane region" description="Helical" evidence="1">
    <location>
        <begin position="253"/>
        <end position="273"/>
    </location>
</feature>
<accession>A0A7S2REF2</accession>
<dbReference type="EMBL" id="HBHK01004266">
    <property type="protein sequence ID" value="CAD9668740.1"/>
    <property type="molecule type" value="Transcribed_RNA"/>
</dbReference>
<dbReference type="EMBL" id="HBHK01004265">
    <property type="protein sequence ID" value="CAD9668737.1"/>
    <property type="molecule type" value="Transcribed_RNA"/>
</dbReference>
<dbReference type="AlphaFoldDB" id="A0A7S2REF2"/>
<evidence type="ECO:0000313" key="3">
    <source>
        <dbReference type="EMBL" id="CAD9668740.1"/>
    </source>
</evidence>
<feature type="transmembrane region" description="Helical" evidence="1">
    <location>
        <begin position="153"/>
        <end position="173"/>
    </location>
</feature>